<evidence type="ECO:0000259" key="9">
    <source>
        <dbReference type="PROSITE" id="PS51999"/>
    </source>
</evidence>
<dbReference type="GO" id="GO:0003676">
    <property type="term" value="F:nucleic acid binding"/>
    <property type="evidence" value="ECO:0007669"/>
    <property type="project" value="InterPro"/>
</dbReference>
<dbReference type="PROSITE" id="PS50994">
    <property type="entry name" value="INTEGRASE"/>
    <property type="match status" value="1"/>
</dbReference>
<dbReference type="Gene3D" id="2.40.70.10">
    <property type="entry name" value="Acid Proteases"/>
    <property type="match status" value="1"/>
</dbReference>
<protein>
    <submittedName>
        <fullName evidence="10">RE1 protein</fullName>
    </submittedName>
</protein>
<evidence type="ECO:0000256" key="2">
    <source>
        <dbReference type="ARBA" id="ARBA00022771"/>
    </source>
</evidence>
<dbReference type="InterPro" id="IPR001584">
    <property type="entry name" value="Integrase_cat-core"/>
</dbReference>
<sequence>SARQIGCATFYFLFQCEQLLPRGMPPKGWAGPQPVGSSGGPVQGSAFGGWKGRDPPPPYDGKQPDKTLDRWMKELRLWEFETEIPKEKWGVKILRQLSGTARAAADSLSFEDLACQSGRDNLIKALKEHFAPHLESSLPRAFEEAVYGDVRSSRETFGEFVIRMEHAFKEFERQGVKLGDVVLGYVLFRGANLSEAQENQMLTWGEGKYDRSTVVKGLRRLDKNIHEGKKKSAAYLMDELGEQDGDEPEEEIQETYLEAQEDSDDEDYVYIGEGEMQEIFDEEHVQEALATYQDVRKSLRDQKNSRGYYPQPSGRGASPPGRKGKGRGKDSRPTLAFKGKNRDYVKFTKNGTKIHVDMLKLRTRCVRCGAIGHWAKECRNPPDERGKAAAAMRSASSAPSSQSGRSGFFVKSEGEASPQTFMTRRCESEESSERSFSLNFMSYMPTFGKFLQNVMCRRELDDAGEIADVNDVPPPSFAGVTTCPSQGVVDTAAQDGLIGKAALLRLIGSLREHGLKVNWNKTKKAQACGVGGKAQVIGIAEVPLGIAGVSGLMELTVIADDVPLLLPIKLLKQLKAVVDLDQNVLELKAYDVKAPLVSLPSGHVSVGVTEFAPGGWNSEAVEANLQSQKFTLANSGFMNHSMIALEQAGGSSVAADWSEAGRAYAMDTQLEYAEVIKFADFLGARQSKERPSALISECKHPMTELKGAGNQYRREIYCNLCKGRWGHLTPEELRNRKEAVRSPANPLSISPSMSAGPMEDVIKCLCGKPAHRWEVKKKGPTQGRHFFRCQSRVCDFFQWDPTEQQQAKERMEIEEENAEKFQEEILKIQSQAEDHINHQAQEMQRMMKIQTEQMEQDYQNRMEAQSSQHQQELAEMKAQMAWMQGFLAQIQASQAAQSDGFSLVSAVADEGILPRAGLHTMEYVIASFVLSLGRSQPKVMLVCYGDKETMAYWSQEQGKGKALTHGQLKRMHRSLDAMTQPTLKSTENMVWKLVSPEFDASVFESDEAMAILDPLRSESLWSSLKESSPSRVALFPSQGRESCEMASDIAEWQAARGKSFVMLCELGAQPLDVAGDAFGWVQTFNDGVCYISNDETMLYEVFGVSVDHEACQNEVDCSPQNQEAHQSEVDCSYQNQEAHQSEVDCFHQNQEAHQSEVDCFRQNQEAHQSEVDCSGQFDHEPTWTTFAVGLNAGSLPHRDLHNRTGPRNYVLGLGKYKKGEVWVQDVHKLPGSSRKKLPDGQTIAVKHVDIKYKLREIDPKLWPGSQPWTGCRYVLSAYPSRGFDVIEPMHLKTLKQLGFQLPRNHVYQMFDGSTRQSEGYDLEVFVEEDENNEADERLGVSQPHVHEEMRPTNEEIRLLKKLHQNLGHPGPKELARSLRLARAKPHLVRYMAKEFRCEVCEARPKPKSARPAVLPRSYEPRKVAGVDVIYLRALDPRDSFACLNICDWGTGYQMVERLRSVDADHTWRTFLRVWGRTFGIPEILIPDLGTEFRGDFADQAAQAGALVRHTGARSPWQAGKTERAGSHFKTILEKARDMAQISSWEELKSLMLEVESAKNRYNNRSKKPMWVGPGIVLAVEGTAGELEALKEELGRSSTKRSYKDMTEDQAGQWSLQLSDLEYVIPLKYQFLREYDEVMRNERLDGHFPGSPPYEAARRLNRYRPQEQRPYFQHKERNVSEKAWFSLQDDGWFLEKDCWEESSRDFIIRHHVEPRDELCHPNKVKGALMPRRLKYRNTYMINDEGEVKTLQDNWVRKGKAAAKVGYTWTGFTVFSSKPIDCKVFAGGKPRGQGEIFDHEIKEEDRPGWRETDLQEWSKVVATGAVRVLDVKESREVRANLAAQGKLNRIMPSRMVRRMKPSEQPGEPDVRKSRWCIRGDRDPDLLTLERFAPTLCSTTFGVLLQACASMKYKASAGDLKNAFCQSLPLQRTEGKLYAMQPKGGIAGLHEEQIIEIVAGCYGLPDAPLHWRKSLKESIIALGYRESVLDPTVYLLHAEGKLQGAIAVEVDDLFNFGSSLHYQKMDELMTKYKFGKMIKARPDLSIKIRSIDPDRLAWGVMTDASFDNAGDGRSQGAFGVIAFHEDLQKGFRVPCFLITWRSGRIQRVVNSTLAAETQSLSKGLGELCWIMSVYNEITDPEFTVEQWEARMARNKVLAMVSDECSSDFKEALCMVDAKALYDHLSRESVGPSQDKRTGLEIQVIRQSMNSIRGKVKWVPHPQMAIDRLTKKNASMDSLYQLLDSGEYQVVEMAQALRDKKDERERLGYNRR</sequence>
<keyword evidence="1" id="KW-0479">Metal-binding</keyword>
<dbReference type="OrthoDB" id="426808at2759"/>
<dbReference type="InterPro" id="IPR010666">
    <property type="entry name" value="Znf_GRF"/>
</dbReference>
<feature type="region of interest" description="Disordered" evidence="6">
    <location>
        <begin position="300"/>
        <end position="337"/>
    </location>
</feature>
<evidence type="ECO:0000259" key="8">
    <source>
        <dbReference type="PROSITE" id="PS50994"/>
    </source>
</evidence>
<evidence type="ECO:0000256" key="4">
    <source>
        <dbReference type="PROSITE-ProRule" id="PRU00047"/>
    </source>
</evidence>
<feature type="compositionally biased region" description="Low complexity" evidence="6">
    <location>
        <begin position="388"/>
        <end position="407"/>
    </location>
</feature>
<dbReference type="EMBL" id="CAJNJA010071041">
    <property type="protein sequence ID" value="CAE7902758.1"/>
    <property type="molecule type" value="Genomic_DNA"/>
</dbReference>
<reference evidence="10" key="1">
    <citation type="submission" date="2021-02" db="EMBL/GenBank/DDBJ databases">
        <authorList>
            <person name="Dougan E. K."/>
            <person name="Rhodes N."/>
            <person name="Thang M."/>
            <person name="Chan C."/>
        </authorList>
    </citation>
    <scope>NUCLEOTIDE SEQUENCE</scope>
</reference>
<dbReference type="PROSITE" id="PS50158">
    <property type="entry name" value="ZF_CCHC"/>
    <property type="match status" value="1"/>
</dbReference>
<feature type="non-terminal residue" evidence="10">
    <location>
        <position position="2268"/>
    </location>
</feature>
<keyword evidence="2 4" id="KW-0863">Zinc-finger</keyword>
<accession>A0A813BIY4</accession>
<keyword evidence="11" id="KW-1185">Reference proteome</keyword>
<feature type="domain" description="GRF-type" evidence="9">
    <location>
        <begin position="764"/>
        <end position="803"/>
    </location>
</feature>
<dbReference type="InterPro" id="IPR036397">
    <property type="entry name" value="RNaseH_sf"/>
</dbReference>
<evidence type="ECO:0000256" key="1">
    <source>
        <dbReference type="ARBA" id="ARBA00022723"/>
    </source>
</evidence>
<organism evidence="10 11">
    <name type="scientific">Symbiodinium necroappetens</name>
    <dbReference type="NCBI Taxonomy" id="1628268"/>
    <lineage>
        <taxon>Eukaryota</taxon>
        <taxon>Sar</taxon>
        <taxon>Alveolata</taxon>
        <taxon>Dinophyceae</taxon>
        <taxon>Suessiales</taxon>
        <taxon>Symbiodiniaceae</taxon>
        <taxon>Symbiodinium</taxon>
    </lineage>
</organism>
<dbReference type="Gene3D" id="3.30.420.10">
    <property type="entry name" value="Ribonuclease H-like superfamily/Ribonuclease H"/>
    <property type="match status" value="1"/>
</dbReference>
<feature type="region of interest" description="Disordered" evidence="6">
    <location>
        <begin position="25"/>
        <end position="66"/>
    </location>
</feature>
<feature type="region of interest" description="Disordered" evidence="6">
    <location>
        <begin position="378"/>
        <end position="428"/>
    </location>
</feature>
<feature type="compositionally biased region" description="Gly residues" evidence="6">
    <location>
        <begin position="37"/>
        <end position="50"/>
    </location>
</feature>
<dbReference type="InterPro" id="IPR021109">
    <property type="entry name" value="Peptidase_aspartic_dom_sf"/>
</dbReference>
<keyword evidence="5" id="KW-0175">Coiled coil</keyword>
<feature type="compositionally biased region" description="Low complexity" evidence="6">
    <location>
        <begin position="312"/>
        <end position="321"/>
    </location>
</feature>
<evidence type="ECO:0000256" key="6">
    <source>
        <dbReference type="SAM" id="MobiDB-lite"/>
    </source>
</evidence>
<evidence type="ECO:0000313" key="10">
    <source>
        <dbReference type="EMBL" id="CAE7902758.1"/>
    </source>
</evidence>
<dbReference type="Proteomes" id="UP000601435">
    <property type="component" value="Unassembled WGS sequence"/>
</dbReference>
<name>A0A813BIY4_9DINO</name>
<feature type="compositionally biased region" description="Basic and acidic residues" evidence="6">
    <location>
        <begin position="378"/>
        <end position="387"/>
    </location>
</feature>
<dbReference type="SUPFAM" id="SSF57756">
    <property type="entry name" value="Retrovirus zinc finger-like domains"/>
    <property type="match status" value="1"/>
</dbReference>
<dbReference type="InterPro" id="IPR001878">
    <property type="entry name" value="Znf_CCHC"/>
</dbReference>
<feature type="domain" description="CCHC-type" evidence="7">
    <location>
        <begin position="364"/>
        <end position="380"/>
    </location>
</feature>
<evidence type="ECO:0000313" key="11">
    <source>
        <dbReference type="Proteomes" id="UP000601435"/>
    </source>
</evidence>
<dbReference type="SMART" id="SM00343">
    <property type="entry name" value="ZnF_C2HC"/>
    <property type="match status" value="1"/>
</dbReference>
<dbReference type="SUPFAM" id="SSF53098">
    <property type="entry name" value="Ribonuclease H-like"/>
    <property type="match status" value="1"/>
</dbReference>
<gene>
    <name evidence="10" type="primary">RE1</name>
    <name evidence="10" type="ORF">SNEC2469_LOCUS30432</name>
</gene>
<evidence type="ECO:0000256" key="3">
    <source>
        <dbReference type="ARBA" id="ARBA00022833"/>
    </source>
</evidence>
<feature type="domain" description="Integrase catalytic" evidence="8">
    <location>
        <begin position="1416"/>
        <end position="1581"/>
    </location>
</feature>
<dbReference type="GO" id="GO:0008270">
    <property type="term" value="F:zinc ion binding"/>
    <property type="evidence" value="ECO:0007669"/>
    <property type="project" value="UniProtKB-KW"/>
</dbReference>
<comment type="caution">
    <text evidence="10">The sequence shown here is derived from an EMBL/GenBank/DDBJ whole genome shotgun (WGS) entry which is preliminary data.</text>
</comment>
<dbReference type="InterPro" id="IPR036875">
    <property type="entry name" value="Znf_CCHC_sf"/>
</dbReference>
<evidence type="ECO:0000259" key="7">
    <source>
        <dbReference type="PROSITE" id="PS50158"/>
    </source>
</evidence>
<keyword evidence="3" id="KW-0862">Zinc</keyword>
<feature type="coiled-coil region" evidence="5">
    <location>
        <begin position="804"/>
        <end position="831"/>
    </location>
</feature>
<dbReference type="Pfam" id="PF06839">
    <property type="entry name" value="Zn_ribbon_GRF"/>
    <property type="match status" value="1"/>
</dbReference>
<proteinExistence type="predicted"/>
<dbReference type="PROSITE" id="PS51999">
    <property type="entry name" value="ZF_GRF"/>
    <property type="match status" value="1"/>
</dbReference>
<evidence type="ECO:0000256" key="5">
    <source>
        <dbReference type="SAM" id="Coils"/>
    </source>
</evidence>
<dbReference type="InterPro" id="IPR012337">
    <property type="entry name" value="RNaseH-like_sf"/>
</dbReference>
<dbReference type="GO" id="GO:0015074">
    <property type="term" value="P:DNA integration"/>
    <property type="evidence" value="ECO:0007669"/>
    <property type="project" value="InterPro"/>
</dbReference>